<sequence length="175" mass="18984">MDIVTLSVFAIGALIAVVGVFGLRYVAAKHQNKVSDAARERLENLTLAEFEYVHGYGHSAIGFSSDGHVWGLNGDVPLKIEASDVGSWYTGEVVNNFLDGGAAATANLALEETGSDTRFANRETRVRYVLINDPSGKEFLRVGIVDEATEEDISKRLERAFPTRARDSHQAAQAS</sequence>
<evidence type="ECO:0000313" key="2">
    <source>
        <dbReference type="EMBL" id="MFC6198172.1"/>
    </source>
</evidence>
<evidence type="ECO:0000256" key="1">
    <source>
        <dbReference type="SAM" id="Phobius"/>
    </source>
</evidence>
<comment type="caution">
    <text evidence="2">The sequence shown here is derived from an EMBL/GenBank/DDBJ whole genome shotgun (WGS) entry which is preliminary data.</text>
</comment>
<organism evidence="2 3">
    <name type="scientific">Ponticaulis profundi</name>
    <dbReference type="NCBI Taxonomy" id="2665222"/>
    <lineage>
        <taxon>Bacteria</taxon>
        <taxon>Pseudomonadati</taxon>
        <taxon>Pseudomonadota</taxon>
        <taxon>Alphaproteobacteria</taxon>
        <taxon>Hyphomonadales</taxon>
        <taxon>Hyphomonadaceae</taxon>
        <taxon>Ponticaulis</taxon>
    </lineage>
</organism>
<proteinExistence type="predicted"/>
<evidence type="ECO:0000313" key="3">
    <source>
        <dbReference type="Proteomes" id="UP001596303"/>
    </source>
</evidence>
<dbReference type="EMBL" id="JBHSSW010000009">
    <property type="protein sequence ID" value="MFC6198172.1"/>
    <property type="molecule type" value="Genomic_DNA"/>
</dbReference>
<protein>
    <submittedName>
        <fullName evidence="2">Uncharacterized protein</fullName>
    </submittedName>
</protein>
<dbReference type="Proteomes" id="UP001596303">
    <property type="component" value="Unassembled WGS sequence"/>
</dbReference>
<accession>A0ABW1SA84</accession>
<keyword evidence="1" id="KW-1133">Transmembrane helix</keyword>
<feature type="transmembrane region" description="Helical" evidence="1">
    <location>
        <begin position="6"/>
        <end position="27"/>
    </location>
</feature>
<keyword evidence="1" id="KW-0472">Membrane</keyword>
<keyword evidence="3" id="KW-1185">Reference proteome</keyword>
<name>A0ABW1SA84_9PROT</name>
<gene>
    <name evidence="2" type="ORF">ACFQDM_08785</name>
</gene>
<keyword evidence="1" id="KW-0812">Transmembrane</keyword>
<reference evidence="3" key="1">
    <citation type="journal article" date="2019" name="Int. J. Syst. Evol. Microbiol.">
        <title>The Global Catalogue of Microorganisms (GCM) 10K type strain sequencing project: providing services to taxonomists for standard genome sequencing and annotation.</title>
        <authorList>
            <consortium name="The Broad Institute Genomics Platform"/>
            <consortium name="The Broad Institute Genome Sequencing Center for Infectious Disease"/>
            <person name="Wu L."/>
            <person name="Ma J."/>
        </authorList>
    </citation>
    <scope>NUCLEOTIDE SEQUENCE [LARGE SCALE GENOMIC DNA]</scope>
    <source>
        <strain evidence="3">CGMCC-1.15741</strain>
    </source>
</reference>
<dbReference type="RefSeq" id="WP_377378181.1">
    <property type="nucleotide sequence ID" value="NZ_JBHSSW010000009.1"/>
</dbReference>